<dbReference type="EMBL" id="FOKG01000020">
    <property type="protein sequence ID" value="SFB56808.1"/>
    <property type="molecule type" value="Genomic_DNA"/>
</dbReference>
<evidence type="ECO:0000256" key="1">
    <source>
        <dbReference type="SAM" id="Phobius"/>
    </source>
</evidence>
<proteinExistence type="predicted"/>
<keyword evidence="1" id="KW-0812">Transmembrane</keyword>
<dbReference type="AlphaFoldDB" id="A0A1I1C7F4"/>
<keyword evidence="3" id="KW-1185">Reference proteome</keyword>
<dbReference type="Proteomes" id="UP000243799">
    <property type="component" value="Unassembled WGS sequence"/>
</dbReference>
<accession>A0A1I1C7F4</accession>
<gene>
    <name evidence="2" type="ORF">SAMN05216266_12056</name>
</gene>
<evidence type="ECO:0000313" key="2">
    <source>
        <dbReference type="EMBL" id="SFB56808.1"/>
    </source>
</evidence>
<evidence type="ECO:0000313" key="3">
    <source>
        <dbReference type="Proteomes" id="UP000243799"/>
    </source>
</evidence>
<name>A0A1I1C7F4_9PSEU</name>
<dbReference type="STRING" id="490629.SAMN05216266_12056"/>
<protein>
    <submittedName>
        <fullName evidence="2">Uncharacterized protein</fullName>
    </submittedName>
</protein>
<feature type="transmembrane region" description="Helical" evidence="1">
    <location>
        <begin position="29"/>
        <end position="50"/>
    </location>
</feature>
<keyword evidence="1" id="KW-1133">Transmembrane helix</keyword>
<organism evidence="2 3">
    <name type="scientific">Amycolatopsis marina</name>
    <dbReference type="NCBI Taxonomy" id="490629"/>
    <lineage>
        <taxon>Bacteria</taxon>
        <taxon>Bacillati</taxon>
        <taxon>Actinomycetota</taxon>
        <taxon>Actinomycetes</taxon>
        <taxon>Pseudonocardiales</taxon>
        <taxon>Pseudonocardiaceae</taxon>
        <taxon>Amycolatopsis</taxon>
    </lineage>
</organism>
<reference evidence="3" key="1">
    <citation type="submission" date="2016-10" db="EMBL/GenBank/DDBJ databases">
        <authorList>
            <person name="Varghese N."/>
            <person name="Submissions S."/>
        </authorList>
    </citation>
    <scope>NUCLEOTIDE SEQUENCE [LARGE SCALE GENOMIC DNA]</scope>
    <source>
        <strain evidence="3">CGMCC 4.3568</strain>
    </source>
</reference>
<sequence length="53" mass="5554">MVSVAAMPVIVTAMARLRVVTMVARGLDVLLVVGVMAGMRVGLVVVRMVVCRG</sequence>
<keyword evidence="1" id="KW-0472">Membrane</keyword>